<feature type="compositionally biased region" description="Basic and acidic residues" evidence="5">
    <location>
        <begin position="623"/>
        <end position="643"/>
    </location>
</feature>
<dbReference type="InterPro" id="IPR007237">
    <property type="entry name" value="CD20-like"/>
</dbReference>
<dbReference type="AlphaFoldDB" id="A0AAE1ETR3"/>
<organism evidence="7 8">
    <name type="scientific">Petrolisthes cinctipes</name>
    <name type="common">Flat porcelain crab</name>
    <dbReference type="NCBI Taxonomy" id="88211"/>
    <lineage>
        <taxon>Eukaryota</taxon>
        <taxon>Metazoa</taxon>
        <taxon>Ecdysozoa</taxon>
        <taxon>Arthropoda</taxon>
        <taxon>Crustacea</taxon>
        <taxon>Multicrustacea</taxon>
        <taxon>Malacostraca</taxon>
        <taxon>Eumalacostraca</taxon>
        <taxon>Eucarida</taxon>
        <taxon>Decapoda</taxon>
        <taxon>Pleocyemata</taxon>
        <taxon>Anomura</taxon>
        <taxon>Galatheoidea</taxon>
        <taxon>Porcellanidae</taxon>
        <taxon>Petrolisthes</taxon>
    </lineage>
</organism>
<evidence type="ECO:0000256" key="2">
    <source>
        <dbReference type="ARBA" id="ARBA00022692"/>
    </source>
</evidence>
<feature type="compositionally biased region" description="Polar residues" evidence="5">
    <location>
        <begin position="322"/>
        <end position="342"/>
    </location>
</feature>
<feature type="compositionally biased region" description="Polar residues" evidence="5">
    <location>
        <begin position="286"/>
        <end position="296"/>
    </location>
</feature>
<evidence type="ECO:0000256" key="3">
    <source>
        <dbReference type="ARBA" id="ARBA00022989"/>
    </source>
</evidence>
<gene>
    <name evidence="7" type="ORF">Pcinc_032612</name>
</gene>
<comment type="caution">
    <text evidence="7">The sequence shown here is derived from an EMBL/GenBank/DDBJ whole genome shotgun (WGS) entry which is preliminary data.</text>
</comment>
<dbReference type="Proteomes" id="UP001286313">
    <property type="component" value="Unassembled WGS sequence"/>
</dbReference>
<feature type="region of interest" description="Disordered" evidence="5">
    <location>
        <begin position="280"/>
        <end position="658"/>
    </location>
</feature>
<dbReference type="Pfam" id="PF04103">
    <property type="entry name" value="CD20"/>
    <property type="match status" value="1"/>
</dbReference>
<dbReference type="GO" id="GO:0016020">
    <property type="term" value="C:membrane"/>
    <property type="evidence" value="ECO:0007669"/>
    <property type="project" value="UniProtKB-SubCell"/>
</dbReference>
<evidence type="ECO:0000313" key="7">
    <source>
        <dbReference type="EMBL" id="KAK3861419.1"/>
    </source>
</evidence>
<dbReference type="EMBL" id="JAWQEG010004490">
    <property type="protein sequence ID" value="KAK3861419.1"/>
    <property type="molecule type" value="Genomic_DNA"/>
</dbReference>
<evidence type="ECO:0000256" key="1">
    <source>
        <dbReference type="ARBA" id="ARBA00004141"/>
    </source>
</evidence>
<keyword evidence="8" id="KW-1185">Reference proteome</keyword>
<feature type="compositionally biased region" description="Basic and acidic residues" evidence="5">
    <location>
        <begin position="580"/>
        <end position="592"/>
    </location>
</feature>
<evidence type="ECO:0000256" key="5">
    <source>
        <dbReference type="SAM" id="MobiDB-lite"/>
    </source>
</evidence>
<accession>A0AAE1ETR3</accession>
<comment type="subcellular location">
    <subcellularLocation>
        <location evidence="1">Membrane</location>
        <topology evidence="1">Multi-pass membrane protein</topology>
    </subcellularLocation>
</comment>
<evidence type="ECO:0000313" key="8">
    <source>
        <dbReference type="Proteomes" id="UP001286313"/>
    </source>
</evidence>
<proteinExistence type="predicted"/>
<feature type="compositionally biased region" description="Polar residues" evidence="5">
    <location>
        <begin position="593"/>
        <end position="605"/>
    </location>
</feature>
<evidence type="ECO:0000256" key="6">
    <source>
        <dbReference type="SAM" id="Phobius"/>
    </source>
</evidence>
<protein>
    <submittedName>
        <fullName evidence="7">Uncharacterized protein</fullName>
    </submittedName>
</protein>
<keyword evidence="2 6" id="KW-0812">Transmembrane</keyword>
<sequence length="690" mass="76865">MQHNQVFVIQVSSGGGNKPQLALPAPPDSLLPSEVKYSASLVSGLAFAHLLLGAVLFLLGVLGSWVEPETCWSGAGVWAGLAAECCGVSGLLAHRLWYKNFSIKTFLVTSVASVIISVLAFILSIYAIVNRHKYFLTLVEQKEQYPWFQPYGIDNEHRLTMSVSANLVVGFVLELGVALWSVKVGWRGVRSPDFTAARHSTSTHLEEEPGMESLRHHHRSNGQQVPLAALYQLLQTHPELLSTSNKNMMGAPWEEHPTHRSMDYQERVSRFLSHAIEDQNHHSFPRSLSTVNSDNQGSSSPTGSSSGGRGSPADTLPILPDNTKNNSDKQAATDTSPAQVITHSERKPRLMEVAPHPNNIQTDRKPKLSNSELLRLKRSENKARAPIPKHVDNKKLSEHSNENEVKNKLNEADSKKDTNVKINGEKRESKSDEINIKPDKHEHKTSEEKHKSITNDPHTKIDKYKENTTHNNEKSKSESKPKDSKTDITNKMHQPSESKQKIEQSLEKVANNKNSSDKEIVPNNIKEGTHKSKDLKDKTMNTNKTSTIADNTTKPEELHKNINNNKNSSDKEIVPNNIKEGTHKSKDLKDKTMNTNKTSTIADNTTKPEELHKNINSKNSATESDKKKQTKVVDENNKKESKKQGTSTEVKKQSITNDENIGKVTVTSTTTIEQLGLLTDIKPPCEFQDT</sequence>
<reference evidence="7" key="1">
    <citation type="submission" date="2023-10" db="EMBL/GenBank/DDBJ databases">
        <title>Genome assemblies of two species of porcelain crab, Petrolisthes cinctipes and Petrolisthes manimaculis (Anomura: Porcellanidae).</title>
        <authorList>
            <person name="Angst P."/>
        </authorList>
    </citation>
    <scope>NUCLEOTIDE SEQUENCE</scope>
    <source>
        <strain evidence="7">PB745_01</strain>
        <tissue evidence="7">Gill</tissue>
    </source>
</reference>
<feature type="compositionally biased region" description="Basic and acidic residues" evidence="5">
    <location>
        <begin position="374"/>
        <end position="506"/>
    </location>
</feature>
<feature type="compositionally biased region" description="Polar residues" evidence="5">
    <location>
        <begin position="540"/>
        <end position="552"/>
    </location>
</feature>
<keyword evidence="4 6" id="KW-0472">Membrane</keyword>
<feature type="transmembrane region" description="Helical" evidence="6">
    <location>
        <begin position="41"/>
        <end position="66"/>
    </location>
</feature>
<name>A0AAE1ETR3_PETCI</name>
<keyword evidence="3 6" id="KW-1133">Transmembrane helix</keyword>
<feature type="compositionally biased region" description="Polar residues" evidence="5">
    <location>
        <begin position="644"/>
        <end position="658"/>
    </location>
</feature>
<feature type="transmembrane region" description="Helical" evidence="6">
    <location>
        <begin position="105"/>
        <end position="129"/>
    </location>
</feature>
<feature type="compositionally biased region" description="Basic and acidic residues" evidence="5">
    <location>
        <begin position="527"/>
        <end position="539"/>
    </location>
</feature>
<evidence type="ECO:0000256" key="4">
    <source>
        <dbReference type="ARBA" id="ARBA00023136"/>
    </source>
</evidence>
<feature type="transmembrane region" description="Helical" evidence="6">
    <location>
        <begin position="72"/>
        <end position="93"/>
    </location>
</feature>